<gene>
    <name evidence="1" type="ORF">AUQ44_01200</name>
</gene>
<proteinExistence type="predicted"/>
<reference evidence="2" key="1">
    <citation type="submission" date="2015-12" db="EMBL/GenBank/DDBJ databases">
        <authorList>
            <person name="Tarr C.L."/>
            <person name="Gladney L.M."/>
        </authorList>
    </citation>
    <scope>NUCLEOTIDE SEQUENCE [LARGE SCALE GENOMIC DNA]</scope>
    <source>
        <strain evidence="2">2756-81</strain>
    </source>
</reference>
<name>A0A151JG18_9VIBR</name>
<dbReference type="Proteomes" id="UP000075349">
    <property type="component" value="Unassembled WGS sequence"/>
</dbReference>
<evidence type="ECO:0000313" key="2">
    <source>
        <dbReference type="Proteomes" id="UP000075349"/>
    </source>
</evidence>
<organism evidence="1 2">
    <name type="scientific">Vibrio cidicii</name>
    <dbReference type="NCBI Taxonomy" id="1763883"/>
    <lineage>
        <taxon>Bacteria</taxon>
        <taxon>Pseudomonadati</taxon>
        <taxon>Pseudomonadota</taxon>
        <taxon>Gammaproteobacteria</taxon>
        <taxon>Vibrionales</taxon>
        <taxon>Vibrionaceae</taxon>
        <taxon>Vibrio</taxon>
    </lineage>
</organism>
<comment type="caution">
    <text evidence="1">The sequence shown here is derived from an EMBL/GenBank/DDBJ whole genome shotgun (WGS) entry which is preliminary data.</text>
</comment>
<accession>A0A151JG18</accession>
<evidence type="ECO:0000313" key="1">
    <source>
        <dbReference type="EMBL" id="KYN24567.1"/>
    </source>
</evidence>
<dbReference type="AlphaFoldDB" id="A0A151JG18"/>
<protein>
    <submittedName>
        <fullName evidence="1">Uncharacterized protein</fullName>
    </submittedName>
</protein>
<sequence>MNKVFGVISLALVVSFFFLVSVAGENSRADEIIGELFIKLKNEDFSSECIKVVVGNAPNFDSQCDQDMFVFTVSLLKRFDLRDGGNFSINLKKENYWFPFTNNQGIKVSLNLSQTEKSSFLKLSNDLDYVTDLFVVKRTGFKWQIDSITINEPELAKIFSDTKKQIDFQKYLVQLDSGYQLNEMVIHQGEFADIDRLLLKFSVEKLLKYFESQKPNKLLKRDSQCVAFSVCGEFRDEGGVQ</sequence>
<dbReference type="EMBL" id="LOMK01000001">
    <property type="protein sequence ID" value="KYN24567.1"/>
    <property type="molecule type" value="Genomic_DNA"/>
</dbReference>